<comment type="caution">
    <text evidence="1">The sequence shown here is derived from an EMBL/GenBank/DDBJ whole genome shotgun (WGS) entry which is preliminary data.</text>
</comment>
<dbReference type="Proteomes" id="UP000593573">
    <property type="component" value="Unassembled WGS sequence"/>
</dbReference>
<proteinExistence type="predicted"/>
<organism evidence="1 2">
    <name type="scientific">Gossypium klotzschianum</name>
    <dbReference type="NCBI Taxonomy" id="34286"/>
    <lineage>
        <taxon>Eukaryota</taxon>
        <taxon>Viridiplantae</taxon>
        <taxon>Streptophyta</taxon>
        <taxon>Embryophyta</taxon>
        <taxon>Tracheophyta</taxon>
        <taxon>Spermatophyta</taxon>
        <taxon>Magnoliopsida</taxon>
        <taxon>eudicotyledons</taxon>
        <taxon>Gunneridae</taxon>
        <taxon>Pentapetalae</taxon>
        <taxon>rosids</taxon>
        <taxon>malvids</taxon>
        <taxon>Malvales</taxon>
        <taxon>Malvaceae</taxon>
        <taxon>Malvoideae</taxon>
        <taxon>Gossypium</taxon>
    </lineage>
</organism>
<keyword evidence="2" id="KW-1185">Reference proteome</keyword>
<dbReference type="EMBL" id="JABFAB010000011">
    <property type="protein sequence ID" value="MBA0664811.1"/>
    <property type="molecule type" value="Genomic_DNA"/>
</dbReference>
<evidence type="ECO:0000313" key="1">
    <source>
        <dbReference type="EMBL" id="MBA0664811.1"/>
    </source>
</evidence>
<accession>A0A7J8VPS9</accession>
<name>A0A7J8VPS9_9ROSI</name>
<protein>
    <submittedName>
        <fullName evidence="1">Uncharacterized protein</fullName>
    </submittedName>
</protein>
<dbReference type="AlphaFoldDB" id="A0A7J8VPS9"/>
<gene>
    <name evidence="1" type="ORF">Goklo_004760</name>
</gene>
<reference evidence="1 2" key="1">
    <citation type="journal article" date="2019" name="Genome Biol. Evol.">
        <title>Insights into the evolution of the New World diploid cottons (Gossypium, subgenus Houzingenia) based on genome sequencing.</title>
        <authorList>
            <person name="Grover C.E."/>
            <person name="Arick M.A. 2nd"/>
            <person name="Thrash A."/>
            <person name="Conover J.L."/>
            <person name="Sanders W.S."/>
            <person name="Peterson D.G."/>
            <person name="Frelichowski J.E."/>
            <person name="Scheffler J.A."/>
            <person name="Scheffler B.E."/>
            <person name="Wendel J.F."/>
        </authorList>
    </citation>
    <scope>NUCLEOTIDE SEQUENCE [LARGE SCALE GENOMIC DNA]</scope>
    <source>
        <strain evidence="1">57</strain>
        <tissue evidence="1">Leaf</tissue>
    </source>
</reference>
<evidence type="ECO:0000313" key="2">
    <source>
        <dbReference type="Proteomes" id="UP000593573"/>
    </source>
</evidence>
<sequence>MIGGYLMWTCHETSYI</sequence>